<accession>F4C0F6</accession>
<reference evidence="1 2" key="1">
    <citation type="journal article" date="2011" name="J. Bacteriol.">
        <title>Complete genome sequence of Methanosaeta concilii, a specialist in aceticlastic methanogenesis.</title>
        <authorList>
            <person name="Barber R.D."/>
            <person name="Zhang L."/>
            <person name="Harnack M."/>
            <person name="Olson M.V."/>
            <person name="Kaul R."/>
            <person name="Ingram-Smith C."/>
            <person name="Smith K.S."/>
        </authorList>
    </citation>
    <scope>NUCLEOTIDE SEQUENCE [LARGE SCALE GENOMIC DNA]</scope>
    <source>
        <strain evidence="2">ATCC 5969 / DSM 3671 / JCM 10134 / NBRC 103675 / OCM 69 / GP-6</strain>
    </source>
</reference>
<sequence length="192" mass="21187">MPPSRKSIRAGAEEKSPATGGEEVALVAHCLLNPLTRVKGLDTLSFSPAGPTMQLPCPEALYLGTERWAVTRNQLDVPQFRQFCRSLIVHYADLLEMLAKEGVRVRVVGVAGSPSCGVQTTSFGYAGGRVHEAEHEHVPGRGIFMEELIGELERRGIPYEAEEVGKKCMNEAEFGSMPGIEPFMREERDRFE</sequence>
<organism evidence="1 2">
    <name type="scientific">Methanothrix soehngenii (strain ATCC 5969 / DSM 3671 / JCM 10134 / NBRC 103675 / OCM 69 / GP-6)</name>
    <name type="common">Methanosaeta concilii</name>
    <dbReference type="NCBI Taxonomy" id="990316"/>
    <lineage>
        <taxon>Archaea</taxon>
        <taxon>Methanobacteriati</taxon>
        <taxon>Methanobacteriota</taxon>
        <taxon>Stenosarchaea group</taxon>
        <taxon>Methanomicrobia</taxon>
        <taxon>Methanotrichales</taxon>
        <taxon>Methanotrichaceae</taxon>
        <taxon>Methanothrix</taxon>
    </lineage>
</organism>
<dbReference type="HOGENOM" id="CLU_120866_1_0_2"/>
<protein>
    <recommendedName>
        <fullName evidence="3">DUF523 domain-containing protein</fullName>
    </recommendedName>
</protein>
<evidence type="ECO:0008006" key="3">
    <source>
        <dbReference type="Google" id="ProtNLM"/>
    </source>
</evidence>
<proteinExistence type="predicted"/>
<evidence type="ECO:0000313" key="1">
    <source>
        <dbReference type="EMBL" id="AEB67967.1"/>
    </source>
</evidence>
<dbReference type="Proteomes" id="UP000007807">
    <property type="component" value="Chromosome"/>
</dbReference>
<dbReference type="RefSeq" id="WP_013719016.1">
    <property type="nucleotide sequence ID" value="NC_015416.1"/>
</dbReference>
<keyword evidence="2" id="KW-1185">Reference proteome</keyword>
<dbReference type="OrthoDB" id="240616at2157"/>
<dbReference type="STRING" id="990316.MCON_1266"/>
<dbReference type="KEGG" id="mcj:MCON_1266"/>
<dbReference type="EMBL" id="CP002565">
    <property type="protein sequence ID" value="AEB67967.1"/>
    <property type="molecule type" value="Genomic_DNA"/>
</dbReference>
<name>F4C0F6_METSG</name>
<dbReference type="InParanoid" id="F4C0F6"/>
<dbReference type="GeneID" id="10460892"/>
<gene>
    <name evidence="1" type="ordered locus">MCON_1266</name>
</gene>
<evidence type="ECO:0000313" key="2">
    <source>
        <dbReference type="Proteomes" id="UP000007807"/>
    </source>
</evidence>
<dbReference type="AlphaFoldDB" id="F4C0F6"/>